<comment type="subcellular location">
    <subcellularLocation>
        <location evidence="1">Membrane</location>
        <topology evidence="1">Multi-pass membrane protein</topology>
    </subcellularLocation>
</comment>
<feature type="transmembrane region" description="Helical" evidence="6">
    <location>
        <begin position="12"/>
        <end position="32"/>
    </location>
</feature>
<evidence type="ECO:0000256" key="6">
    <source>
        <dbReference type="SAM" id="Phobius"/>
    </source>
</evidence>
<keyword evidence="4 6" id="KW-1133">Transmembrane helix</keyword>
<keyword evidence="5 6" id="KW-0472">Membrane</keyword>
<dbReference type="EMBL" id="VXIV02002571">
    <property type="protein sequence ID" value="KAF6024487.1"/>
    <property type="molecule type" value="Genomic_DNA"/>
</dbReference>
<evidence type="ECO:0000256" key="2">
    <source>
        <dbReference type="ARBA" id="ARBA00008816"/>
    </source>
</evidence>
<comment type="similarity">
    <text evidence="2">Belongs to the PA-phosphatase related phosphoesterase family.</text>
</comment>
<evidence type="ECO:0000313" key="8">
    <source>
        <dbReference type="EMBL" id="KAF6024487.1"/>
    </source>
</evidence>
<feature type="transmembrane region" description="Helical" evidence="6">
    <location>
        <begin position="61"/>
        <end position="84"/>
    </location>
</feature>
<dbReference type="PANTHER" id="PTHR10165:SF103">
    <property type="entry name" value="PHOSPHOLIPID PHOSPHATASE HOMOLOG 1.2 HOMOLOG"/>
    <property type="match status" value="1"/>
</dbReference>
<reference evidence="8" key="1">
    <citation type="submission" date="2020-06" db="EMBL/GenBank/DDBJ databases">
        <title>Draft genome of Bugula neritina, a colonial animal packing powerful symbionts and potential medicines.</title>
        <authorList>
            <person name="Rayko M."/>
        </authorList>
    </citation>
    <scope>NUCLEOTIDE SEQUENCE [LARGE SCALE GENOMIC DNA]</scope>
    <source>
        <strain evidence="8">Kwan_BN1</strain>
    </source>
</reference>
<feature type="transmembrane region" description="Helical" evidence="6">
    <location>
        <begin position="185"/>
        <end position="206"/>
    </location>
</feature>
<dbReference type="AlphaFoldDB" id="A0A7J7JEL9"/>
<evidence type="ECO:0000313" key="9">
    <source>
        <dbReference type="Proteomes" id="UP000593567"/>
    </source>
</evidence>
<evidence type="ECO:0000256" key="4">
    <source>
        <dbReference type="ARBA" id="ARBA00022989"/>
    </source>
</evidence>
<keyword evidence="3 6" id="KW-0812">Transmembrane</keyword>
<dbReference type="GO" id="GO:0007165">
    <property type="term" value="P:signal transduction"/>
    <property type="evidence" value="ECO:0007669"/>
    <property type="project" value="TreeGrafter"/>
</dbReference>
<dbReference type="GO" id="GO:0005886">
    <property type="term" value="C:plasma membrane"/>
    <property type="evidence" value="ECO:0007669"/>
    <property type="project" value="TreeGrafter"/>
</dbReference>
<dbReference type="GO" id="GO:0008195">
    <property type="term" value="F:phosphatidate phosphatase activity"/>
    <property type="evidence" value="ECO:0007669"/>
    <property type="project" value="TreeGrafter"/>
</dbReference>
<dbReference type="Gene3D" id="1.20.144.10">
    <property type="entry name" value="Phosphatidic acid phosphatase type 2/haloperoxidase"/>
    <property type="match status" value="1"/>
</dbReference>
<gene>
    <name evidence="8" type="ORF">EB796_017215</name>
</gene>
<evidence type="ECO:0000256" key="1">
    <source>
        <dbReference type="ARBA" id="ARBA00004141"/>
    </source>
</evidence>
<comment type="caution">
    <text evidence="8">The sequence shown here is derived from an EMBL/GenBank/DDBJ whole genome shotgun (WGS) entry which is preliminary data.</text>
</comment>
<name>A0A7J7JEL9_BUGNE</name>
<feature type="transmembrane region" description="Helical" evidence="6">
    <location>
        <begin position="218"/>
        <end position="236"/>
    </location>
</feature>
<protein>
    <recommendedName>
        <fullName evidence="7">Phosphatidic acid phosphatase type 2/haloperoxidase domain-containing protein</fullName>
    </recommendedName>
</protein>
<dbReference type="GO" id="GO:0006644">
    <property type="term" value="P:phospholipid metabolic process"/>
    <property type="evidence" value="ECO:0007669"/>
    <property type="project" value="InterPro"/>
</dbReference>
<keyword evidence="9" id="KW-1185">Reference proteome</keyword>
<sequence>MSFKSRTNTIRMVLDVLMLILVAMPSIVFKVGGIEPTHRGFFCDDDSIRYPYHESTISTTVLILVGGFTNLIVVLMCEILHYVYDRKNKKAIFSEELFGITDIGKWTVGRLRPHFIDGCQPQGFNITTCPGNQYMDTVHCTRPDQTILDDLRLSFPSGHASQSAYTMVFLACYVQQRVPRFDYTYLVKHVIQFILICMAWFCGLSRVMDNKHHPTDVLAGFTIGTVVALLCARYVVKRFREPYTNGPYRRCHMRSSQADLVEDPEAGTQQGI</sequence>
<proteinExistence type="inferred from homology"/>
<dbReference type="OrthoDB" id="8907274at2759"/>
<dbReference type="Proteomes" id="UP000593567">
    <property type="component" value="Unassembled WGS sequence"/>
</dbReference>
<evidence type="ECO:0000256" key="3">
    <source>
        <dbReference type="ARBA" id="ARBA00022692"/>
    </source>
</evidence>
<accession>A0A7J7JEL9</accession>
<evidence type="ECO:0000259" key="7">
    <source>
        <dbReference type="SMART" id="SM00014"/>
    </source>
</evidence>
<dbReference type="CDD" id="cd03384">
    <property type="entry name" value="PAP2_wunen"/>
    <property type="match status" value="1"/>
</dbReference>
<organism evidence="8 9">
    <name type="scientific">Bugula neritina</name>
    <name type="common">Brown bryozoan</name>
    <name type="synonym">Sertularia neritina</name>
    <dbReference type="NCBI Taxonomy" id="10212"/>
    <lineage>
        <taxon>Eukaryota</taxon>
        <taxon>Metazoa</taxon>
        <taxon>Spiralia</taxon>
        <taxon>Lophotrochozoa</taxon>
        <taxon>Bryozoa</taxon>
        <taxon>Gymnolaemata</taxon>
        <taxon>Cheilostomatida</taxon>
        <taxon>Flustrina</taxon>
        <taxon>Buguloidea</taxon>
        <taxon>Bugulidae</taxon>
        <taxon>Bugula</taxon>
    </lineage>
</organism>
<evidence type="ECO:0000256" key="5">
    <source>
        <dbReference type="ARBA" id="ARBA00023136"/>
    </source>
</evidence>
<dbReference type="Pfam" id="PF01569">
    <property type="entry name" value="PAP2"/>
    <property type="match status" value="1"/>
</dbReference>
<dbReference type="InterPro" id="IPR000326">
    <property type="entry name" value="PAP2/HPO"/>
</dbReference>
<dbReference type="GO" id="GO:0046839">
    <property type="term" value="P:phospholipid dephosphorylation"/>
    <property type="evidence" value="ECO:0007669"/>
    <property type="project" value="TreeGrafter"/>
</dbReference>
<feature type="domain" description="Phosphatidic acid phosphatase type 2/haloperoxidase" evidence="7">
    <location>
        <begin position="88"/>
        <end position="232"/>
    </location>
</feature>
<dbReference type="SUPFAM" id="SSF48317">
    <property type="entry name" value="Acid phosphatase/Vanadium-dependent haloperoxidase"/>
    <property type="match status" value="1"/>
</dbReference>
<dbReference type="InterPro" id="IPR043216">
    <property type="entry name" value="PAP-like"/>
</dbReference>
<dbReference type="PANTHER" id="PTHR10165">
    <property type="entry name" value="LIPID PHOSPHATE PHOSPHATASE"/>
    <property type="match status" value="1"/>
</dbReference>
<dbReference type="InterPro" id="IPR036938">
    <property type="entry name" value="PAP2/HPO_sf"/>
</dbReference>
<dbReference type="SMART" id="SM00014">
    <property type="entry name" value="acidPPc"/>
    <property type="match status" value="1"/>
</dbReference>